<evidence type="ECO:0000313" key="3">
    <source>
        <dbReference type="Proteomes" id="UP000254150"/>
    </source>
</evidence>
<sequence>MPSYDSTRGRFRLAEQHLAVLGHRIEGEEVPAELAGPDRELRETGLTDEAGDFSILLAPLVSTLRAPAVVLHVEALGEHGTLHHGVTIGDGYVYSHESWPGSEESEYVRLEPNMLVWALARMVNLQGEEYEEVATPVVETTMAVLDAGLDTLDGLPGLSAEDGLARIAEALRGAGLTRKPQVATLAKLVAGMRSSWRMTAAWKGHDEGKPAMQVRGFAVWDCGPLGYWHRELPSEPILPGQVDDTTPLKLVRVDPKQVWQLITDLLPTEEEFAPEPVGAARARRDALPGANDRREAPPGPPRRAGRGRQMPG</sequence>
<dbReference type="EMBL" id="UHID01000009">
    <property type="protein sequence ID" value="SUP62498.1"/>
    <property type="molecule type" value="Genomic_DNA"/>
</dbReference>
<dbReference type="RefSeq" id="WP_229831556.1">
    <property type="nucleotide sequence ID" value="NZ_UHID01000009.1"/>
</dbReference>
<dbReference type="AlphaFoldDB" id="A0A380PC34"/>
<protein>
    <submittedName>
        <fullName evidence="2">Uncharacterized protein</fullName>
    </submittedName>
</protein>
<reference evidence="2 3" key="1">
    <citation type="submission" date="2018-06" db="EMBL/GenBank/DDBJ databases">
        <authorList>
            <consortium name="Pathogen Informatics"/>
            <person name="Doyle S."/>
        </authorList>
    </citation>
    <scope>NUCLEOTIDE SEQUENCE [LARGE SCALE GENOMIC DNA]</scope>
    <source>
        <strain evidence="2 3">NCTC7807</strain>
    </source>
</reference>
<dbReference type="Proteomes" id="UP000254150">
    <property type="component" value="Unassembled WGS sequence"/>
</dbReference>
<accession>A0A380PC34</accession>
<proteinExistence type="predicted"/>
<evidence type="ECO:0000256" key="1">
    <source>
        <dbReference type="SAM" id="MobiDB-lite"/>
    </source>
</evidence>
<gene>
    <name evidence="2" type="ORF">NCTC7807_05664</name>
</gene>
<name>A0A380PC34_STRGR</name>
<feature type="region of interest" description="Disordered" evidence="1">
    <location>
        <begin position="271"/>
        <end position="312"/>
    </location>
</feature>
<dbReference type="GeneID" id="95072104"/>
<organism evidence="2 3">
    <name type="scientific">Streptomyces griseus</name>
    <dbReference type="NCBI Taxonomy" id="1911"/>
    <lineage>
        <taxon>Bacteria</taxon>
        <taxon>Bacillati</taxon>
        <taxon>Actinomycetota</taxon>
        <taxon>Actinomycetes</taxon>
        <taxon>Kitasatosporales</taxon>
        <taxon>Streptomycetaceae</taxon>
        <taxon>Streptomyces</taxon>
    </lineage>
</organism>
<evidence type="ECO:0000313" key="2">
    <source>
        <dbReference type="EMBL" id="SUP62498.1"/>
    </source>
</evidence>
<feature type="compositionally biased region" description="Basic and acidic residues" evidence="1">
    <location>
        <begin position="282"/>
        <end position="296"/>
    </location>
</feature>